<dbReference type="OrthoDB" id="2676521at2"/>
<keyword evidence="2" id="KW-0328">Glycosyltransferase</keyword>
<dbReference type="PANTHER" id="PTHR43685:SF5">
    <property type="entry name" value="GLYCOSYLTRANSFERASE EPSE-RELATED"/>
    <property type="match status" value="1"/>
</dbReference>
<dbReference type="CDD" id="cd00761">
    <property type="entry name" value="Glyco_tranf_GTA_type"/>
    <property type="match status" value="1"/>
</dbReference>
<dbReference type="Gene3D" id="3.90.550.10">
    <property type="entry name" value="Spore Coat Polysaccharide Biosynthesis Protein SpsA, Chain A"/>
    <property type="match status" value="1"/>
</dbReference>
<comment type="caution">
    <text evidence="5">The sequence shown here is derived from an EMBL/GenBank/DDBJ whole genome shotgun (WGS) entry which is preliminary data.</text>
</comment>
<dbReference type="Pfam" id="PF00535">
    <property type="entry name" value="Glycos_transf_2"/>
    <property type="match status" value="1"/>
</dbReference>
<name>A0A0M9VKB2_9MICO</name>
<dbReference type="EMBL" id="LAVO01000017">
    <property type="protein sequence ID" value="KOS09843.1"/>
    <property type="molecule type" value="Genomic_DNA"/>
</dbReference>
<dbReference type="InterPro" id="IPR050834">
    <property type="entry name" value="Glycosyltransf_2"/>
</dbReference>
<dbReference type="SUPFAM" id="SSF53448">
    <property type="entry name" value="Nucleotide-diphospho-sugar transferases"/>
    <property type="match status" value="1"/>
</dbReference>
<comment type="similarity">
    <text evidence="1">Belongs to the glycosyltransferase 2 family.</text>
</comment>
<evidence type="ECO:0000256" key="1">
    <source>
        <dbReference type="ARBA" id="ARBA00006739"/>
    </source>
</evidence>
<feature type="domain" description="Glycosyltransferase 2-like" evidence="4">
    <location>
        <begin position="7"/>
        <end position="122"/>
    </location>
</feature>
<dbReference type="InterPro" id="IPR001173">
    <property type="entry name" value="Glyco_trans_2-like"/>
</dbReference>
<organism evidence="5 6">
    <name type="scientific">Microbacterium aurantiacum</name>
    <dbReference type="NCBI Taxonomy" id="162393"/>
    <lineage>
        <taxon>Bacteria</taxon>
        <taxon>Bacillati</taxon>
        <taxon>Actinomycetota</taxon>
        <taxon>Actinomycetes</taxon>
        <taxon>Micrococcales</taxon>
        <taxon>Microbacteriaceae</taxon>
        <taxon>Microbacterium</taxon>
    </lineage>
</organism>
<dbReference type="PANTHER" id="PTHR43685">
    <property type="entry name" value="GLYCOSYLTRANSFERASE"/>
    <property type="match status" value="1"/>
</dbReference>
<keyword evidence="3 5" id="KW-0808">Transferase</keyword>
<dbReference type="PATRIC" id="fig|84292.3.peg.2816"/>
<gene>
    <name evidence="5" type="ORF">XI38_13840</name>
</gene>
<evidence type="ECO:0000256" key="3">
    <source>
        <dbReference type="ARBA" id="ARBA00022679"/>
    </source>
</evidence>
<evidence type="ECO:0000256" key="2">
    <source>
        <dbReference type="ARBA" id="ARBA00022676"/>
    </source>
</evidence>
<dbReference type="InterPro" id="IPR029044">
    <property type="entry name" value="Nucleotide-diphossugar_trans"/>
</dbReference>
<dbReference type="Proteomes" id="UP000037737">
    <property type="component" value="Unassembled WGS sequence"/>
</dbReference>
<sequence>MSRTLVTVVVPGFDVADFAAEAVASLEAQEMPAWRAILVDDASRDATGAIFDEAAARDARFTVIRHARRQGLGAARNAGIDAVRTPFLAFLDADDRMTPSALRRWIETLERTGSDLVVGAYVRLRPTAAGGYTPGTVQPWVARSTVPAREAVSLREHPDVSGNIVAWSKASRTELWHRTGIRFPVGRAYEDQVVAQQLYTRARTIDAIPDVVVEWRERADGSSITQRKDALPILRDYLDALGGGLDVLASAGQTAAIRARVDLIRELDLPPLIEIARIHPDDAYRRHLGTFVRALDDRMAVPRSTDAARERALDAARLW</sequence>
<evidence type="ECO:0000313" key="6">
    <source>
        <dbReference type="Proteomes" id="UP000037737"/>
    </source>
</evidence>
<dbReference type="GO" id="GO:0016757">
    <property type="term" value="F:glycosyltransferase activity"/>
    <property type="evidence" value="ECO:0007669"/>
    <property type="project" value="UniProtKB-KW"/>
</dbReference>
<protein>
    <submittedName>
        <fullName evidence="5">Glycosyl transferase</fullName>
    </submittedName>
</protein>
<accession>A0A0M9VKB2</accession>
<evidence type="ECO:0000259" key="4">
    <source>
        <dbReference type="Pfam" id="PF00535"/>
    </source>
</evidence>
<dbReference type="KEGG" id="mcw:A8L33_12255"/>
<proteinExistence type="inferred from homology"/>
<evidence type="ECO:0000313" key="5">
    <source>
        <dbReference type="EMBL" id="KOS09843.1"/>
    </source>
</evidence>
<reference evidence="5" key="1">
    <citation type="submission" date="2015-04" db="EMBL/GenBank/DDBJ databases">
        <title>Complete genome sequence of Microbacterium chocolatum SIT 101, a bacterium enantioselectively hydrolyzing mesomeric diesters.</title>
        <authorList>
            <person name="Li X."/>
            <person name="Xu Y."/>
        </authorList>
    </citation>
    <scope>NUCLEOTIDE SEQUENCE [LARGE SCALE GENOMIC DNA]</scope>
    <source>
        <strain evidence="5">SIT 101</strain>
    </source>
</reference>
<keyword evidence="6" id="KW-1185">Reference proteome</keyword>
<dbReference type="AlphaFoldDB" id="A0A0M9VKB2"/>